<sequence>MNLQGQAVADLWDQTFNRGDTDELGKLYSADGQVIPAGGSPVRGTESIAAFFADLRAKGFKDHKITVQDTSTRAETLILTGLWHLTGPAESGQAQSYGGNWVNVLERRGDRWLTLLHTWN</sequence>
<evidence type="ECO:0000313" key="3">
    <source>
        <dbReference type="Proteomes" id="UP000441523"/>
    </source>
</evidence>
<dbReference type="AlphaFoldDB" id="A0A6N6MF82"/>
<comment type="caution">
    <text evidence="2">The sequence shown here is derived from an EMBL/GenBank/DDBJ whole genome shotgun (WGS) entry which is preliminary data.</text>
</comment>
<dbReference type="RefSeq" id="WP_150966640.1">
    <property type="nucleotide sequence ID" value="NZ_VZZJ01000039.1"/>
</dbReference>
<dbReference type="EMBL" id="VZZJ01000039">
    <property type="protein sequence ID" value="KAB1069476.1"/>
    <property type="molecule type" value="Genomic_DNA"/>
</dbReference>
<accession>A0A6N6MF82</accession>
<organism evidence="2 3">
    <name type="scientific">Methylobacterium planeticum</name>
    <dbReference type="NCBI Taxonomy" id="2615211"/>
    <lineage>
        <taxon>Bacteria</taxon>
        <taxon>Pseudomonadati</taxon>
        <taxon>Pseudomonadota</taxon>
        <taxon>Alphaproteobacteria</taxon>
        <taxon>Hyphomicrobiales</taxon>
        <taxon>Methylobacteriaceae</taxon>
        <taxon>Methylobacterium</taxon>
    </lineage>
</organism>
<dbReference type="InterPro" id="IPR027843">
    <property type="entry name" value="DUF4440"/>
</dbReference>
<gene>
    <name evidence="2" type="ORF">F6X51_25285</name>
</gene>
<feature type="domain" description="DUF4440" evidence="1">
    <location>
        <begin position="8"/>
        <end position="113"/>
    </location>
</feature>
<dbReference type="SUPFAM" id="SSF54427">
    <property type="entry name" value="NTF2-like"/>
    <property type="match status" value="1"/>
</dbReference>
<keyword evidence="3" id="KW-1185">Reference proteome</keyword>
<proteinExistence type="predicted"/>
<evidence type="ECO:0000259" key="1">
    <source>
        <dbReference type="Pfam" id="PF14534"/>
    </source>
</evidence>
<dbReference type="Gene3D" id="3.10.450.50">
    <property type="match status" value="1"/>
</dbReference>
<dbReference type="InterPro" id="IPR032710">
    <property type="entry name" value="NTF2-like_dom_sf"/>
</dbReference>
<protein>
    <submittedName>
        <fullName evidence="2">DUF4440 domain-containing protein</fullName>
    </submittedName>
</protein>
<reference evidence="2 3" key="1">
    <citation type="submission" date="2019-09" db="EMBL/GenBank/DDBJ databases">
        <title>YIM 132548 draft genome.</title>
        <authorList>
            <person name="Jiang L."/>
        </authorList>
    </citation>
    <scope>NUCLEOTIDE SEQUENCE [LARGE SCALE GENOMIC DNA]</scope>
    <source>
        <strain evidence="2 3">YIM 132548</strain>
    </source>
</reference>
<dbReference type="Proteomes" id="UP000441523">
    <property type="component" value="Unassembled WGS sequence"/>
</dbReference>
<dbReference type="Pfam" id="PF14534">
    <property type="entry name" value="DUF4440"/>
    <property type="match status" value="1"/>
</dbReference>
<evidence type="ECO:0000313" key="2">
    <source>
        <dbReference type="EMBL" id="KAB1069476.1"/>
    </source>
</evidence>
<name>A0A6N6MF82_9HYPH</name>